<dbReference type="SUPFAM" id="SSF48264">
    <property type="entry name" value="Cytochrome P450"/>
    <property type="match status" value="1"/>
</dbReference>
<keyword evidence="7 10" id="KW-0503">Monooxygenase</keyword>
<reference evidence="11" key="1">
    <citation type="journal article" date="2021" name="Sci. Adv.">
        <title>The American lobster genome reveals insights on longevity, neural, and immune adaptations.</title>
        <authorList>
            <person name="Polinski J.M."/>
            <person name="Zimin A.V."/>
            <person name="Clark K.F."/>
            <person name="Kohn A.B."/>
            <person name="Sadowski N."/>
            <person name="Timp W."/>
            <person name="Ptitsyn A."/>
            <person name="Khanna P."/>
            <person name="Romanova D.Y."/>
            <person name="Williams P."/>
            <person name="Greenwood S.J."/>
            <person name="Moroz L.L."/>
            <person name="Walt D.R."/>
            <person name="Bodnar A.G."/>
        </authorList>
    </citation>
    <scope>NUCLEOTIDE SEQUENCE</scope>
    <source>
        <strain evidence="11">GMGI-L3</strain>
    </source>
</reference>
<evidence type="ECO:0000256" key="2">
    <source>
        <dbReference type="ARBA" id="ARBA00004586"/>
    </source>
</evidence>
<gene>
    <name evidence="11" type="primary">Cyp4c3-L3</name>
    <name evidence="11" type="ORF">Hamer_G019452</name>
</gene>
<comment type="caution">
    <text evidence="11">The sequence shown here is derived from an EMBL/GenBank/DDBJ whole genome shotgun (WGS) entry which is preliminary data.</text>
</comment>
<dbReference type="PRINTS" id="PR00463">
    <property type="entry name" value="EP450I"/>
</dbReference>
<evidence type="ECO:0000256" key="1">
    <source>
        <dbReference type="ARBA" id="ARBA00001971"/>
    </source>
</evidence>
<evidence type="ECO:0000256" key="9">
    <source>
        <dbReference type="PIRSR" id="PIRSR602401-1"/>
    </source>
</evidence>
<evidence type="ECO:0000256" key="6">
    <source>
        <dbReference type="ARBA" id="ARBA00023004"/>
    </source>
</evidence>
<dbReference type="InterPro" id="IPR050196">
    <property type="entry name" value="Cytochrome_P450_Monoox"/>
</dbReference>
<evidence type="ECO:0000256" key="10">
    <source>
        <dbReference type="RuleBase" id="RU000461"/>
    </source>
</evidence>
<dbReference type="PRINTS" id="PR00385">
    <property type="entry name" value="P450"/>
</dbReference>
<evidence type="ECO:0000256" key="5">
    <source>
        <dbReference type="ARBA" id="ARBA00022824"/>
    </source>
</evidence>
<name>A0A8J5JSM9_HOMAM</name>
<evidence type="ECO:0000313" key="12">
    <source>
        <dbReference type="Proteomes" id="UP000747542"/>
    </source>
</evidence>
<keyword evidence="8" id="KW-0472">Membrane</keyword>
<keyword evidence="5" id="KW-0256">Endoplasmic reticulum</keyword>
<dbReference type="AlphaFoldDB" id="A0A8J5JSM9"/>
<organism evidence="11 12">
    <name type="scientific">Homarus americanus</name>
    <name type="common">American lobster</name>
    <dbReference type="NCBI Taxonomy" id="6706"/>
    <lineage>
        <taxon>Eukaryota</taxon>
        <taxon>Metazoa</taxon>
        <taxon>Ecdysozoa</taxon>
        <taxon>Arthropoda</taxon>
        <taxon>Crustacea</taxon>
        <taxon>Multicrustacea</taxon>
        <taxon>Malacostraca</taxon>
        <taxon>Eumalacostraca</taxon>
        <taxon>Eucarida</taxon>
        <taxon>Decapoda</taxon>
        <taxon>Pleocyemata</taxon>
        <taxon>Astacidea</taxon>
        <taxon>Nephropoidea</taxon>
        <taxon>Nephropidae</taxon>
        <taxon>Homarus</taxon>
    </lineage>
</organism>
<proteinExistence type="inferred from homology"/>
<dbReference type="EMBL" id="JAHLQT010035076">
    <property type="protein sequence ID" value="KAG7158439.1"/>
    <property type="molecule type" value="Genomic_DNA"/>
</dbReference>
<evidence type="ECO:0000256" key="4">
    <source>
        <dbReference type="ARBA" id="ARBA00022617"/>
    </source>
</evidence>
<feature type="binding site" description="axial binding residue" evidence="9">
    <location>
        <position position="239"/>
    </location>
    <ligand>
        <name>heme</name>
        <dbReference type="ChEBI" id="CHEBI:30413"/>
    </ligand>
    <ligandPart>
        <name>Fe</name>
        <dbReference type="ChEBI" id="CHEBI:18248"/>
    </ligandPart>
</feature>
<evidence type="ECO:0000313" key="11">
    <source>
        <dbReference type="EMBL" id="KAG7158439.1"/>
    </source>
</evidence>
<comment type="subcellular location">
    <subcellularLocation>
        <location evidence="2">Endoplasmic reticulum membrane</location>
    </subcellularLocation>
</comment>
<dbReference type="GO" id="GO:0004497">
    <property type="term" value="F:monooxygenase activity"/>
    <property type="evidence" value="ECO:0007669"/>
    <property type="project" value="UniProtKB-KW"/>
</dbReference>
<keyword evidence="9 10" id="KW-0479">Metal-binding</keyword>
<dbReference type="Gene3D" id="1.10.630.10">
    <property type="entry name" value="Cytochrome P450"/>
    <property type="match status" value="1"/>
</dbReference>
<dbReference type="PROSITE" id="PS00086">
    <property type="entry name" value="CYTOCHROME_P450"/>
    <property type="match status" value="1"/>
</dbReference>
<evidence type="ECO:0000256" key="3">
    <source>
        <dbReference type="ARBA" id="ARBA00010617"/>
    </source>
</evidence>
<dbReference type="PANTHER" id="PTHR24291:SF189">
    <property type="entry name" value="CYTOCHROME P450 4C3-RELATED"/>
    <property type="match status" value="1"/>
</dbReference>
<dbReference type="GO" id="GO:0016705">
    <property type="term" value="F:oxidoreductase activity, acting on paired donors, with incorporation or reduction of molecular oxygen"/>
    <property type="evidence" value="ECO:0007669"/>
    <property type="project" value="InterPro"/>
</dbReference>
<sequence>MGRSVNAQDSDESDFIKAVFGMGRIIKYRKFRPWLHWNFMFWLLGHAKQMDAHLKVLHDMSYSTIKERRKARLNTNTAHHDQETPGITDEDIRQEVDTFLFAGHDTTASAINWALYLLGHHPEIQARVQEELDGIFGDSDRPVTMADLREMKYLENCIKETLRMYPPQEEQSRTNATVHKYNFLIPAGTTVSVMSYSLHRDPEQFPDPEKFDPDRFLPENARKRHPFAYVPFSAGPRNCIGQKFAMMELKVVLSKILRTFLVESVVSREKLRIYEQLILKPEGGNFLRLFPRVGGGDPRP</sequence>
<dbReference type="GO" id="GO:0005506">
    <property type="term" value="F:iron ion binding"/>
    <property type="evidence" value="ECO:0007669"/>
    <property type="project" value="InterPro"/>
</dbReference>
<keyword evidence="10" id="KW-0560">Oxidoreductase</keyword>
<keyword evidence="6 9" id="KW-0408">Iron</keyword>
<comment type="similarity">
    <text evidence="3 10">Belongs to the cytochrome P450 family.</text>
</comment>
<dbReference type="GO" id="GO:0005789">
    <property type="term" value="C:endoplasmic reticulum membrane"/>
    <property type="evidence" value="ECO:0007669"/>
    <property type="project" value="UniProtKB-SubCell"/>
</dbReference>
<dbReference type="PANTHER" id="PTHR24291">
    <property type="entry name" value="CYTOCHROME P450 FAMILY 4"/>
    <property type="match status" value="1"/>
</dbReference>
<keyword evidence="12" id="KW-1185">Reference proteome</keyword>
<dbReference type="Proteomes" id="UP000747542">
    <property type="component" value="Unassembled WGS sequence"/>
</dbReference>
<accession>A0A8J5JSM9</accession>
<dbReference type="InterPro" id="IPR002401">
    <property type="entry name" value="Cyt_P450_E_grp-I"/>
</dbReference>
<evidence type="ECO:0000256" key="7">
    <source>
        <dbReference type="ARBA" id="ARBA00023033"/>
    </source>
</evidence>
<dbReference type="InterPro" id="IPR017972">
    <property type="entry name" value="Cyt_P450_CS"/>
</dbReference>
<dbReference type="InterPro" id="IPR001128">
    <property type="entry name" value="Cyt_P450"/>
</dbReference>
<comment type="cofactor">
    <cofactor evidence="1 9">
        <name>heme</name>
        <dbReference type="ChEBI" id="CHEBI:30413"/>
    </cofactor>
</comment>
<dbReference type="Pfam" id="PF00067">
    <property type="entry name" value="p450"/>
    <property type="match status" value="1"/>
</dbReference>
<protein>
    <submittedName>
        <fullName evidence="11">Cytochrome P450 4c3-like 3</fullName>
    </submittedName>
</protein>
<dbReference type="GO" id="GO:0020037">
    <property type="term" value="F:heme binding"/>
    <property type="evidence" value="ECO:0007669"/>
    <property type="project" value="InterPro"/>
</dbReference>
<dbReference type="InterPro" id="IPR036396">
    <property type="entry name" value="Cyt_P450_sf"/>
</dbReference>
<evidence type="ECO:0000256" key="8">
    <source>
        <dbReference type="ARBA" id="ARBA00023136"/>
    </source>
</evidence>
<keyword evidence="4 9" id="KW-0349">Heme</keyword>